<evidence type="ECO:0000313" key="2">
    <source>
        <dbReference type="EMBL" id="MBB4190032.1"/>
    </source>
</evidence>
<evidence type="ECO:0000259" key="1">
    <source>
        <dbReference type="PROSITE" id="PS51186"/>
    </source>
</evidence>
<dbReference type="AlphaFoldDB" id="A0A7W6MDV4"/>
<dbReference type="SUPFAM" id="SSF55729">
    <property type="entry name" value="Acyl-CoA N-acyltransferases (Nat)"/>
    <property type="match status" value="1"/>
</dbReference>
<keyword evidence="3" id="KW-1185">Reference proteome</keyword>
<dbReference type="Gene3D" id="3.40.630.30">
    <property type="match status" value="1"/>
</dbReference>
<comment type="caution">
    <text evidence="2">The sequence shown here is derived from an EMBL/GenBank/DDBJ whole genome shotgun (WGS) entry which is preliminary data.</text>
</comment>
<accession>A0A7W6MDV4</accession>
<feature type="domain" description="N-acetyltransferase" evidence="1">
    <location>
        <begin position="1"/>
        <end position="144"/>
    </location>
</feature>
<dbReference type="Proteomes" id="UP000524492">
    <property type="component" value="Unassembled WGS sequence"/>
</dbReference>
<keyword evidence="2" id="KW-0808">Transferase</keyword>
<dbReference type="PROSITE" id="PS51186">
    <property type="entry name" value="GNAT"/>
    <property type="match status" value="1"/>
</dbReference>
<dbReference type="RefSeq" id="WP_184452735.1">
    <property type="nucleotide sequence ID" value="NZ_JACIFV010000001.1"/>
</dbReference>
<dbReference type="GO" id="GO:0016747">
    <property type="term" value="F:acyltransferase activity, transferring groups other than amino-acyl groups"/>
    <property type="evidence" value="ECO:0007669"/>
    <property type="project" value="InterPro"/>
</dbReference>
<dbReference type="InterPro" id="IPR016181">
    <property type="entry name" value="Acyl_CoA_acyltransferase"/>
</dbReference>
<dbReference type="NCBIfam" id="NF040501">
    <property type="entry name" value="resist_ArsN2"/>
    <property type="match status" value="1"/>
</dbReference>
<name>A0A7W6MDV4_9HYPH</name>
<dbReference type="InterPro" id="IPR000182">
    <property type="entry name" value="GNAT_dom"/>
</dbReference>
<protein>
    <submittedName>
        <fullName evidence="2">N-acetylglutamate synthase-like GNAT family acetyltransferase</fullName>
    </submittedName>
</protein>
<gene>
    <name evidence="2" type="ORF">GGD53_000148</name>
</gene>
<dbReference type="Pfam" id="PF13508">
    <property type="entry name" value="Acetyltransf_7"/>
    <property type="match status" value="1"/>
</dbReference>
<organism evidence="2 3">
    <name type="scientific">Rhizobium aethiopicum</name>
    <dbReference type="NCBI Taxonomy" id="1138170"/>
    <lineage>
        <taxon>Bacteria</taxon>
        <taxon>Pseudomonadati</taxon>
        <taxon>Pseudomonadota</taxon>
        <taxon>Alphaproteobacteria</taxon>
        <taxon>Hyphomicrobiales</taxon>
        <taxon>Rhizobiaceae</taxon>
        <taxon>Rhizobium/Agrobacterium group</taxon>
        <taxon>Rhizobium</taxon>
    </lineage>
</organism>
<evidence type="ECO:0000313" key="3">
    <source>
        <dbReference type="Proteomes" id="UP000524492"/>
    </source>
</evidence>
<reference evidence="2 3" key="1">
    <citation type="submission" date="2020-08" db="EMBL/GenBank/DDBJ databases">
        <title>Genomic Encyclopedia of Type Strains, Phase IV (KMG-V): Genome sequencing to study the core and pangenomes of soil and plant-associated prokaryotes.</title>
        <authorList>
            <person name="Whitman W."/>
        </authorList>
    </citation>
    <scope>NUCLEOTIDE SEQUENCE [LARGE SCALE GENOMIC DNA]</scope>
    <source>
        <strain evidence="2 3">SEMIA 4074</strain>
    </source>
</reference>
<sequence length="146" mass="15545">MRELNLEPVPVSDALKAALTSAGLLTDDLEGADRAYFALVDSDGGIVGYSGFETCDEASVLLRSVVVVPEFRSNGLGRRLVELTLAKLPIAAEVYLATTSAAPFFESFGFTPIQRDQAPNAILSTRQLSGLCPASATIMRLNRPPT</sequence>
<proteinExistence type="predicted"/>
<dbReference type="EMBL" id="JACIFV010000001">
    <property type="protein sequence ID" value="MBB4190032.1"/>
    <property type="molecule type" value="Genomic_DNA"/>
</dbReference>